<evidence type="ECO:0000313" key="2">
    <source>
        <dbReference type="Proteomes" id="UP001264980"/>
    </source>
</evidence>
<sequence length="421" mass="47542">MAFIQSQLETSFYEVGSVLKDLLIERFGMSEDNARQVIRRAASSGKIRSSEPFTFGRGQFAYWVSDKELDAHDIRHLCETRRPPIYRLIKLLDENQGVTSYYEALKVTSSPIEPSTTKVSSLNEILGLLKKLNILYTRNDPNEVTYIVLRENGYELPDDRILPMMRKHYSKMFVDAAIVPDIIRWLKKSNLISNPVMPYRYRKTPSIGARANNLVWDACAYTKATGINPLVGAKAVSNEKQTFVVIDVVVSSEYSQIHLDGFLSRVQISINSGVMDKRKLLPIIVYRDCPDEVLAKITKLGFIAYDIGAIFGTRIYRALAKLGHLSNVDYSRGVENVVSALLKIISESGQEESLRTLRGLLFEAILYPLLKTIFPNAQIFQGVTLKAEIEGKEKRHEVDYIIQSSNPLEIVLVELKGVSAK</sequence>
<dbReference type="EMBL" id="JAVDTI010000007">
    <property type="protein sequence ID" value="MDR6808850.1"/>
    <property type="molecule type" value="Genomic_DNA"/>
</dbReference>
<proteinExistence type="predicted"/>
<keyword evidence="2" id="KW-1185">Reference proteome</keyword>
<reference evidence="1 2" key="1">
    <citation type="submission" date="2023-07" db="EMBL/GenBank/DDBJ databases">
        <title>Sorghum-associated microbial communities from plants grown in Nebraska, USA.</title>
        <authorList>
            <person name="Schachtman D."/>
        </authorList>
    </citation>
    <scope>NUCLEOTIDE SEQUENCE [LARGE SCALE GENOMIC DNA]</scope>
    <source>
        <strain evidence="1 2">BE57</strain>
    </source>
</reference>
<accession>A0ABU1R7D4</accession>
<dbReference type="Proteomes" id="UP001264980">
    <property type="component" value="Unassembled WGS sequence"/>
</dbReference>
<organism evidence="1 2">
    <name type="scientific">Dyadobacter fermentans</name>
    <dbReference type="NCBI Taxonomy" id="94254"/>
    <lineage>
        <taxon>Bacteria</taxon>
        <taxon>Pseudomonadati</taxon>
        <taxon>Bacteroidota</taxon>
        <taxon>Cytophagia</taxon>
        <taxon>Cytophagales</taxon>
        <taxon>Spirosomataceae</taxon>
        <taxon>Dyadobacter</taxon>
    </lineage>
</organism>
<evidence type="ECO:0000313" key="1">
    <source>
        <dbReference type="EMBL" id="MDR6808850.1"/>
    </source>
</evidence>
<gene>
    <name evidence="1" type="ORF">J2W84_005914</name>
</gene>
<dbReference type="RefSeq" id="WP_309991353.1">
    <property type="nucleotide sequence ID" value="NZ_JAVDTI010000007.1"/>
</dbReference>
<comment type="caution">
    <text evidence="1">The sequence shown here is derived from an EMBL/GenBank/DDBJ whole genome shotgun (WGS) entry which is preliminary data.</text>
</comment>
<name>A0ABU1R7D4_9BACT</name>
<protein>
    <submittedName>
        <fullName evidence="1">Uncharacterized protein</fullName>
    </submittedName>
</protein>